<keyword evidence="3 6" id="KW-1133">Transmembrane helix</keyword>
<evidence type="ECO:0000256" key="6">
    <source>
        <dbReference type="SAM" id="Phobius"/>
    </source>
</evidence>
<gene>
    <name evidence="8" type="ORF">AOQ84DRAFT_279845</name>
</gene>
<evidence type="ECO:0000313" key="9">
    <source>
        <dbReference type="Proteomes" id="UP000250140"/>
    </source>
</evidence>
<keyword evidence="2 6" id="KW-0812">Transmembrane</keyword>
<dbReference type="GO" id="GO:0016020">
    <property type="term" value="C:membrane"/>
    <property type="evidence" value="ECO:0007669"/>
    <property type="project" value="UniProtKB-SubCell"/>
</dbReference>
<feature type="transmembrane region" description="Helical" evidence="6">
    <location>
        <begin position="209"/>
        <end position="227"/>
    </location>
</feature>
<dbReference type="EMBL" id="KV748496">
    <property type="protein sequence ID" value="OCL15018.1"/>
    <property type="molecule type" value="Genomic_DNA"/>
</dbReference>
<dbReference type="Proteomes" id="UP000250140">
    <property type="component" value="Unassembled WGS sequence"/>
</dbReference>
<evidence type="ECO:0000313" key="8">
    <source>
        <dbReference type="EMBL" id="OCL15018.1"/>
    </source>
</evidence>
<comment type="similarity">
    <text evidence="5">Belongs to the SAT4 family.</text>
</comment>
<reference evidence="8 9" key="1">
    <citation type="journal article" date="2016" name="Nat. Commun.">
        <title>Ectomycorrhizal ecology is imprinted in the genome of the dominant symbiotic fungus Cenococcum geophilum.</title>
        <authorList>
            <consortium name="DOE Joint Genome Institute"/>
            <person name="Peter M."/>
            <person name="Kohler A."/>
            <person name="Ohm R.A."/>
            <person name="Kuo A."/>
            <person name="Krutzmann J."/>
            <person name="Morin E."/>
            <person name="Arend M."/>
            <person name="Barry K.W."/>
            <person name="Binder M."/>
            <person name="Choi C."/>
            <person name="Clum A."/>
            <person name="Copeland A."/>
            <person name="Grisel N."/>
            <person name="Haridas S."/>
            <person name="Kipfer T."/>
            <person name="LaButti K."/>
            <person name="Lindquist E."/>
            <person name="Lipzen A."/>
            <person name="Maire R."/>
            <person name="Meier B."/>
            <person name="Mihaltcheva S."/>
            <person name="Molinier V."/>
            <person name="Murat C."/>
            <person name="Poggeler S."/>
            <person name="Quandt C.A."/>
            <person name="Sperisen C."/>
            <person name="Tritt A."/>
            <person name="Tisserant E."/>
            <person name="Crous P.W."/>
            <person name="Henrissat B."/>
            <person name="Nehls U."/>
            <person name="Egli S."/>
            <person name="Spatafora J.W."/>
            <person name="Grigoriev I.V."/>
            <person name="Martin F.M."/>
        </authorList>
    </citation>
    <scope>NUCLEOTIDE SEQUENCE [LARGE SCALE GENOMIC DNA]</scope>
    <source>
        <strain evidence="8 9">CBS 207.34</strain>
    </source>
</reference>
<accession>A0A8E2JZB8</accession>
<protein>
    <recommendedName>
        <fullName evidence="7">Rhodopsin domain-containing protein</fullName>
    </recommendedName>
</protein>
<evidence type="ECO:0000259" key="7">
    <source>
        <dbReference type="Pfam" id="PF20684"/>
    </source>
</evidence>
<keyword evidence="9" id="KW-1185">Reference proteome</keyword>
<dbReference type="InterPro" id="IPR052337">
    <property type="entry name" value="SAT4-like"/>
</dbReference>
<evidence type="ECO:0000256" key="1">
    <source>
        <dbReference type="ARBA" id="ARBA00004141"/>
    </source>
</evidence>
<evidence type="ECO:0000256" key="4">
    <source>
        <dbReference type="ARBA" id="ARBA00023136"/>
    </source>
</evidence>
<sequence>MATVAPGPDTNEAPTLIGLTAALHFVSLTTYGARMYTRSRPVLRLGWDDYFITAAVICDMVEWTLLMTSTGYGLGRHNFYLAPGSAMQAEKFLFISQPPFAWALAFTKISIACMLLRIQRSQGWMIFLYLMMVLQVLTAVTINTFQFSLCDPVAAIWDPSIPGAKCKPPIVGQISIYVTAAVTILTDVIFSLLPLTFIVRIQRAMREKIALSCIMGLGLIASFGSIFKTTLVKHYGVTGDTLRDGVGLSIWSVMEVQLA</sequence>
<dbReference type="InterPro" id="IPR049326">
    <property type="entry name" value="Rhodopsin_dom_fungi"/>
</dbReference>
<proteinExistence type="inferred from homology"/>
<keyword evidence="4 6" id="KW-0472">Membrane</keyword>
<dbReference type="AlphaFoldDB" id="A0A8E2JZB8"/>
<evidence type="ECO:0000256" key="2">
    <source>
        <dbReference type="ARBA" id="ARBA00022692"/>
    </source>
</evidence>
<feature type="transmembrane region" description="Helical" evidence="6">
    <location>
        <begin position="16"/>
        <end position="37"/>
    </location>
</feature>
<name>A0A8E2JZB8_9PEZI</name>
<dbReference type="PANTHER" id="PTHR33048">
    <property type="entry name" value="PTH11-LIKE INTEGRAL MEMBRANE PROTEIN (AFU_ORTHOLOGUE AFUA_5G11245)"/>
    <property type="match status" value="1"/>
</dbReference>
<comment type="subcellular location">
    <subcellularLocation>
        <location evidence="1">Membrane</location>
        <topology evidence="1">Multi-pass membrane protein</topology>
    </subcellularLocation>
</comment>
<dbReference type="OrthoDB" id="3934549at2759"/>
<evidence type="ECO:0000256" key="5">
    <source>
        <dbReference type="ARBA" id="ARBA00038359"/>
    </source>
</evidence>
<evidence type="ECO:0000256" key="3">
    <source>
        <dbReference type="ARBA" id="ARBA00022989"/>
    </source>
</evidence>
<feature type="transmembrane region" description="Helical" evidence="6">
    <location>
        <begin position="49"/>
        <end position="72"/>
    </location>
</feature>
<feature type="transmembrane region" description="Helical" evidence="6">
    <location>
        <begin position="123"/>
        <end position="142"/>
    </location>
</feature>
<feature type="domain" description="Rhodopsin" evidence="7">
    <location>
        <begin position="33"/>
        <end position="259"/>
    </location>
</feature>
<organism evidence="8 9">
    <name type="scientific">Glonium stellatum</name>
    <dbReference type="NCBI Taxonomy" id="574774"/>
    <lineage>
        <taxon>Eukaryota</taxon>
        <taxon>Fungi</taxon>
        <taxon>Dikarya</taxon>
        <taxon>Ascomycota</taxon>
        <taxon>Pezizomycotina</taxon>
        <taxon>Dothideomycetes</taxon>
        <taxon>Pleosporomycetidae</taxon>
        <taxon>Gloniales</taxon>
        <taxon>Gloniaceae</taxon>
        <taxon>Glonium</taxon>
    </lineage>
</organism>
<feature type="transmembrane region" description="Helical" evidence="6">
    <location>
        <begin position="92"/>
        <end position="116"/>
    </location>
</feature>
<dbReference type="Pfam" id="PF20684">
    <property type="entry name" value="Fung_rhodopsin"/>
    <property type="match status" value="1"/>
</dbReference>
<dbReference type="PANTHER" id="PTHR33048:SF129">
    <property type="entry name" value="INTEGRAL MEMBRANE PROTEIN-RELATED"/>
    <property type="match status" value="1"/>
</dbReference>
<feature type="transmembrane region" description="Helical" evidence="6">
    <location>
        <begin position="174"/>
        <end position="197"/>
    </location>
</feature>